<keyword evidence="2" id="KW-1185">Reference proteome</keyword>
<protein>
    <submittedName>
        <fullName evidence="1">Uncharacterized protein</fullName>
    </submittedName>
</protein>
<dbReference type="OrthoDB" id="2972467at2"/>
<evidence type="ECO:0000313" key="1">
    <source>
        <dbReference type="EMBL" id="RYU91840.1"/>
    </source>
</evidence>
<sequence>MMSDAEAEAGMTEKQAMERGLKFGWDNIFASKGTDLGKIGQGLHALQDAYAHKGMKTSDHLGWNISSVWQTGFIDMYSSRLQAFNITRSAIVVLDLIQGKDTNIKDGDRLNLTGMSNQQFLYIIKSLRKKGFEGTIHNSN</sequence>
<name>A0A4V1ZC91_9BACT</name>
<dbReference type="EMBL" id="SEWF01000087">
    <property type="protein sequence ID" value="RYU91840.1"/>
    <property type="molecule type" value="Genomic_DNA"/>
</dbReference>
<organism evidence="1 2">
    <name type="scientific">Emticicia agri</name>
    <dbReference type="NCBI Taxonomy" id="2492393"/>
    <lineage>
        <taxon>Bacteria</taxon>
        <taxon>Pseudomonadati</taxon>
        <taxon>Bacteroidota</taxon>
        <taxon>Cytophagia</taxon>
        <taxon>Cytophagales</taxon>
        <taxon>Leadbetterellaceae</taxon>
        <taxon>Emticicia</taxon>
    </lineage>
</organism>
<proteinExistence type="predicted"/>
<gene>
    <name evidence="1" type="ORF">EWM59_26570</name>
</gene>
<dbReference type="Proteomes" id="UP000293162">
    <property type="component" value="Unassembled WGS sequence"/>
</dbReference>
<dbReference type="AlphaFoldDB" id="A0A4V1ZC91"/>
<dbReference type="RefSeq" id="WP_130024252.1">
    <property type="nucleotide sequence ID" value="NZ_SEWF01000087.1"/>
</dbReference>
<reference evidence="1 2" key="1">
    <citation type="submission" date="2019-02" db="EMBL/GenBank/DDBJ databases">
        <title>Bacterial novel species Emticicia sp. 17J42-9 isolated from soil.</title>
        <authorList>
            <person name="Jung H.-Y."/>
        </authorList>
    </citation>
    <scope>NUCLEOTIDE SEQUENCE [LARGE SCALE GENOMIC DNA]</scope>
    <source>
        <strain evidence="1 2">17J42-9</strain>
    </source>
</reference>
<evidence type="ECO:0000313" key="2">
    <source>
        <dbReference type="Proteomes" id="UP000293162"/>
    </source>
</evidence>
<accession>A0A4V1ZC91</accession>
<comment type="caution">
    <text evidence="1">The sequence shown here is derived from an EMBL/GenBank/DDBJ whole genome shotgun (WGS) entry which is preliminary data.</text>
</comment>